<dbReference type="Proteomes" id="UP000324222">
    <property type="component" value="Unassembled WGS sequence"/>
</dbReference>
<evidence type="ECO:0000313" key="2">
    <source>
        <dbReference type="Proteomes" id="UP000324222"/>
    </source>
</evidence>
<sequence length="79" mass="8838">MDPACRRLLSPAAITSTAPRRHELKRRLLRKLINHEAGEGWARGGPGRHLPDAISRCHYAYCRPLPPQGWLAASLLIGY</sequence>
<reference evidence="1 2" key="1">
    <citation type="submission" date="2019-05" db="EMBL/GenBank/DDBJ databases">
        <title>Another draft genome of Portunus trituberculatus and its Hox gene families provides insights of decapod evolution.</title>
        <authorList>
            <person name="Jeong J.-H."/>
            <person name="Song I."/>
            <person name="Kim S."/>
            <person name="Choi T."/>
            <person name="Kim D."/>
            <person name="Ryu S."/>
            <person name="Kim W."/>
        </authorList>
    </citation>
    <scope>NUCLEOTIDE SEQUENCE [LARGE SCALE GENOMIC DNA]</scope>
    <source>
        <tissue evidence="1">Muscle</tissue>
    </source>
</reference>
<comment type="caution">
    <text evidence="1">The sequence shown here is derived from an EMBL/GenBank/DDBJ whole genome shotgun (WGS) entry which is preliminary data.</text>
</comment>
<dbReference type="EMBL" id="VSRR010151601">
    <property type="protein sequence ID" value="MPD06509.1"/>
    <property type="molecule type" value="Genomic_DNA"/>
</dbReference>
<protein>
    <submittedName>
        <fullName evidence="1">Uncharacterized protein</fullName>
    </submittedName>
</protein>
<evidence type="ECO:0000313" key="1">
    <source>
        <dbReference type="EMBL" id="MPD06509.1"/>
    </source>
</evidence>
<name>A0A5B7KMI6_PORTR</name>
<keyword evidence="2" id="KW-1185">Reference proteome</keyword>
<organism evidence="1 2">
    <name type="scientific">Portunus trituberculatus</name>
    <name type="common">Swimming crab</name>
    <name type="synonym">Neptunus trituberculatus</name>
    <dbReference type="NCBI Taxonomy" id="210409"/>
    <lineage>
        <taxon>Eukaryota</taxon>
        <taxon>Metazoa</taxon>
        <taxon>Ecdysozoa</taxon>
        <taxon>Arthropoda</taxon>
        <taxon>Crustacea</taxon>
        <taxon>Multicrustacea</taxon>
        <taxon>Malacostraca</taxon>
        <taxon>Eumalacostraca</taxon>
        <taxon>Eucarida</taxon>
        <taxon>Decapoda</taxon>
        <taxon>Pleocyemata</taxon>
        <taxon>Brachyura</taxon>
        <taxon>Eubrachyura</taxon>
        <taxon>Portunoidea</taxon>
        <taxon>Portunidae</taxon>
        <taxon>Portuninae</taxon>
        <taxon>Portunus</taxon>
    </lineage>
</organism>
<gene>
    <name evidence="1" type="ORF">E2C01_102323</name>
</gene>
<proteinExistence type="predicted"/>
<dbReference type="AlphaFoldDB" id="A0A5B7KMI6"/>
<accession>A0A5B7KMI6</accession>